<evidence type="ECO:0000256" key="2">
    <source>
        <dbReference type="SAM" id="SignalP"/>
    </source>
</evidence>
<evidence type="ECO:0008006" key="5">
    <source>
        <dbReference type="Google" id="ProtNLM"/>
    </source>
</evidence>
<accession>A0A0G1NFS1</accession>
<keyword evidence="1" id="KW-1133">Transmembrane helix</keyword>
<feature type="signal peptide" evidence="2">
    <location>
        <begin position="1"/>
        <end position="24"/>
    </location>
</feature>
<feature type="chain" id="PRO_5002538728" description="TrbC/VIRB2 family protein" evidence="2">
    <location>
        <begin position="25"/>
        <end position="123"/>
    </location>
</feature>
<reference evidence="3 4" key="1">
    <citation type="journal article" date="2015" name="Nature">
        <title>rRNA introns, odd ribosomes, and small enigmatic genomes across a large radiation of phyla.</title>
        <authorList>
            <person name="Brown C.T."/>
            <person name="Hug L.A."/>
            <person name="Thomas B.C."/>
            <person name="Sharon I."/>
            <person name="Castelle C.J."/>
            <person name="Singh A."/>
            <person name="Wilkins M.J."/>
            <person name="Williams K.H."/>
            <person name="Banfield J.F."/>
        </authorList>
    </citation>
    <scope>NUCLEOTIDE SEQUENCE [LARGE SCALE GENOMIC DNA]</scope>
</reference>
<dbReference type="AlphaFoldDB" id="A0A0G1NFS1"/>
<protein>
    <recommendedName>
        <fullName evidence="5">TrbC/VIRB2 family protein</fullName>
    </recommendedName>
</protein>
<dbReference type="Pfam" id="PF18895">
    <property type="entry name" value="T4SS_pilin"/>
    <property type="match status" value="1"/>
</dbReference>
<keyword evidence="2" id="KW-0732">Signal</keyword>
<sequence>MKIKNMFRAASVAALSLAPYLALAQFGGTPPTEPPIVGNTYGGIIDIFKTISGWMLGILIAVAVIFLIYAAFLYLTSGGEQESLTKAKNFLVYAIIAIGVGLLARGLVILAGTLFAGGSSPIN</sequence>
<gene>
    <name evidence="3" type="ORF">UW92_C0007G0008</name>
</gene>
<dbReference type="Proteomes" id="UP000033966">
    <property type="component" value="Unassembled WGS sequence"/>
</dbReference>
<comment type="caution">
    <text evidence="3">The sequence shown here is derived from an EMBL/GenBank/DDBJ whole genome shotgun (WGS) entry which is preliminary data.</text>
</comment>
<name>A0A0G1NFS1_9BACT</name>
<feature type="transmembrane region" description="Helical" evidence="1">
    <location>
        <begin position="54"/>
        <end position="78"/>
    </location>
</feature>
<evidence type="ECO:0000256" key="1">
    <source>
        <dbReference type="SAM" id="Phobius"/>
    </source>
</evidence>
<evidence type="ECO:0000313" key="3">
    <source>
        <dbReference type="EMBL" id="KKT91962.1"/>
    </source>
</evidence>
<organism evidence="3 4">
    <name type="scientific">Candidatus Jorgensenbacteria bacterium GW2011_GWA2_45_13</name>
    <dbReference type="NCBI Taxonomy" id="1618662"/>
    <lineage>
        <taxon>Bacteria</taxon>
        <taxon>Candidatus Joergenseniibacteriota</taxon>
    </lineage>
</organism>
<keyword evidence="1" id="KW-0472">Membrane</keyword>
<keyword evidence="1" id="KW-0812">Transmembrane</keyword>
<dbReference type="InterPro" id="IPR043993">
    <property type="entry name" value="T4SS_pilin"/>
</dbReference>
<dbReference type="EMBL" id="LCKF01000007">
    <property type="protein sequence ID" value="KKT91962.1"/>
    <property type="molecule type" value="Genomic_DNA"/>
</dbReference>
<feature type="transmembrane region" description="Helical" evidence="1">
    <location>
        <begin position="90"/>
        <end position="116"/>
    </location>
</feature>
<evidence type="ECO:0000313" key="4">
    <source>
        <dbReference type="Proteomes" id="UP000033966"/>
    </source>
</evidence>
<proteinExistence type="predicted"/>